<dbReference type="SUPFAM" id="SSF81665">
    <property type="entry name" value="Calcium ATPase, transmembrane domain M"/>
    <property type="match status" value="1"/>
</dbReference>
<evidence type="ECO:0000259" key="16">
    <source>
        <dbReference type="Pfam" id="PF16212"/>
    </source>
</evidence>
<evidence type="ECO:0000256" key="3">
    <source>
        <dbReference type="ARBA" id="ARBA00008109"/>
    </source>
</evidence>
<keyword evidence="9 13" id="KW-1278">Translocase</keyword>
<dbReference type="Gene3D" id="3.40.1110.10">
    <property type="entry name" value="Calcium-transporting ATPase, cytoplasmic domain N"/>
    <property type="match status" value="2"/>
</dbReference>
<name>A0ABM4YS62_VULVU</name>
<keyword evidence="4 13" id="KW-0812">Transmembrane</keyword>
<dbReference type="InterPro" id="IPR001757">
    <property type="entry name" value="P_typ_ATPase"/>
</dbReference>
<proteinExistence type="inferred from homology"/>
<dbReference type="NCBIfam" id="TIGR01494">
    <property type="entry name" value="ATPase_P-type"/>
    <property type="match status" value="2"/>
</dbReference>
<dbReference type="PANTHER" id="PTHR24092">
    <property type="entry name" value="PROBABLE PHOSPHOLIPID-TRANSPORTING ATPASE"/>
    <property type="match status" value="1"/>
</dbReference>
<keyword evidence="11 13" id="KW-0472">Membrane</keyword>
<feature type="domain" description="P-type ATPase N-terminal" evidence="15">
    <location>
        <begin position="60"/>
        <end position="112"/>
    </location>
</feature>
<feature type="transmembrane region" description="Helical" evidence="13">
    <location>
        <begin position="354"/>
        <end position="376"/>
    </location>
</feature>
<comment type="catalytic activity">
    <reaction evidence="12 13">
        <text>ATP + H2O + phospholipidSide 1 = ADP + phosphate + phospholipidSide 2.</text>
        <dbReference type="EC" id="7.6.2.1"/>
    </reaction>
</comment>
<dbReference type="Pfam" id="PF16212">
    <property type="entry name" value="PhoLip_ATPase_C"/>
    <property type="match status" value="1"/>
</dbReference>
<dbReference type="CDD" id="cd02073">
    <property type="entry name" value="P-type_ATPase_APLT_Dnf-like"/>
    <property type="match status" value="1"/>
</dbReference>
<evidence type="ECO:0000256" key="9">
    <source>
        <dbReference type="ARBA" id="ARBA00022967"/>
    </source>
</evidence>
<accession>A0ABM4YS62</accession>
<evidence type="ECO:0000256" key="1">
    <source>
        <dbReference type="ARBA" id="ARBA00001946"/>
    </source>
</evidence>
<dbReference type="InterPro" id="IPR018303">
    <property type="entry name" value="ATPase_P-typ_P_site"/>
</dbReference>
<organism evidence="17 18">
    <name type="scientific">Vulpes vulpes</name>
    <name type="common">Red fox</name>
    <dbReference type="NCBI Taxonomy" id="9627"/>
    <lineage>
        <taxon>Eukaryota</taxon>
        <taxon>Metazoa</taxon>
        <taxon>Chordata</taxon>
        <taxon>Craniata</taxon>
        <taxon>Vertebrata</taxon>
        <taxon>Euteleostomi</taxon>
        <taxon>Mammalia</taxon>
        <taxon>Eutheria</taxon>
        <taxon>Laurasiatheria</taxon>
        <taxon>Carnivora</taxon>
        <taxon>Caniformia</taxon>
        <taxon>Canidae</taxon>
        <taxon>Vulpes</taxon>
    </lineage>
</organism>
<feature type="transmembrane region" description="Helical" evidence="13">
    <location>
        <begin position="1143"/>
        <end position="1166"/>
    </location>
</feature>
<feature type="compositionally biased region" description="Basic and acidic residues" evidence="14">
    <location>
        <begin position="1304"/>
        <end position="1315"/>
    </location>
</feature>
<keyword evidence="17" id="KW-1185">Reference proteome</keyword>
<feature type="transmembrane region" description="Helical" evidence="13">
    <location>
        <begin position="313"/>
        <end position="334"/>
    </location>
</feature>
<dbReference type="SFLD" id="SFLDF00027">
    <property type="entry name" value="p-type_atpase"/>
    <property type="match status" value="1"/>
</dbReference>
<evidence type="ECO:0000259" key="15">
    <source>
        <dbReference type="Pfam" id="PF16209"/>
    </source>
</evidence>
<dbReference type="Gene3D" id="1.20.1110.10">
    <property type="entry name" value="Calcium-transporting ATPase, transmembrane domain"/>
    <property type="match status" value="1"/>
</dbReference>
<dbReference type="SUPFAM" id="SSF56784">
    <property type="entry name" value="HAD-like"/>
    <property type="match status" value="2"/>
</dbReference>
<feature type="compositionally biased region" description="Polar residues" evidence="14">
    <location>
        <begin position="486"/>
        <end position="502"/>
    </location>
</feature>
<feature type="transmembrane region" description="Helical" evidence="13">
    <location>
        <begin position="1172"/>
        <end position="1193"/>
    </location>
</feature>
<feature type="region of interest" description="Disordered" evidence="14">
    <location>
        <begin position="1"/>
        <end position="62"/>
    </location>
</feature>
<feature type="compositionally biased region" description="Basic and acidic residues" evidence="14">
    <location>
        <begin position="1"/>
        <end position="13"/>
    </location>
</feature>
<feature type="region of interest" description="Disordered" evidence="14">
    <location>
        <begin position="1439"/>
        <end position="1465"/>
    </location>
</feature>
<keyword evidence="7 13" id="KW-0067">ATP-binding</keyword>
<dbReference type="RefSeq" id="XP_072593131.1">
    <property type="nucleotide sequence ID" value="XM_072737030.1"/>
</dbReference>
<dbReference type="SFLD" id="SFLDS00003">
    <property type="entry name" value="Haloacid_Dehalogenase"/>
    <property type="match status" value="1"/>
</dbReference>
<comment type="cofactor">
    <cofactor evidence="1">
        <name>Mg(2+)</name>
        <dbReference type="ChEBI" id="CHEBI:18420"/>
    </cofactor>
</comment>
<feature type="compositionally biased region" description="Basic residues" evidence="14">
    <location>
        <begin position="14"/>
        <end position="23"/>
    </location>
</feature>
<evidence type="ECO:0000256" key="14">
    <source>
        <dbReference type="SAM" id="MobiDB-lite"/>
    </source>
</evidence>
<dbReference type="PRINTS" id="PR00119">
    <property type="entry name" value="CATATPASE"/>
</dbReference>
<evidence type="ECO:0000256" key="8">
    <source>
        <dbReference type="ARBA" id="ARBA00022842"/>
    </source>
</evidence>
<dbReference type="SFLD" id="SFLDG00002">
    <property type="entry name" value="C1.7:_P-type_atpase_like"/>
    <property type="match status" value="1"/>
</dbReference>
<evidence type="ECO:0000256" key="5">
    <source>
        <dbReference type="ARBA" id="ARBA00022723"/>
    </source>
</evidence>
<reference evidence="18" key="1">
    <citation type="submission" date="2025-08" db="UniProtKB">
        <authorList>
            <consortium name="RefSeq"/>
        </authorList>
    </citation>
    <scope>IDENTIFICATION</scope>
    <source>
        <tissue evidence="18">Cell line</tissue>
    </source>
</reference>
<comment type="subcellular location">
    <subcellularLocation>
        <location evidence="2 13">Membrane</location>
        <topology evidence="2 13">Multi-pass membrane protein</topology>
    </subcellularLocation>
</comment>
<dbReference type="InterPro" id="IPR023299">
    <property type="entry name" value="ATPase_P-typ_cyto_dom_N"/>
</dbReference>
<evidence type="ECO:0000256" key="13">
    <source>
        <dbReference type="RuleBase" id="RU362033"/>
    </source>
</evidence>
<protein>
    <recommendedName>
        <fullName evidence="13">Phospholipid-transporting ATPase</fullName>
        <ecNumber evidence="13">7.6.2.1</ecNumber>
    </recommendedName>
</protein>
<dbReference type="InterPro" id="IPR036412">
    <property type="entry name" value="HAD-like_sf"/>
</dbReference>
<feature type="region of interest" description="Disordered" evidence="14">
    <location>
        <begin position="464"/>
        <end position="512"/>
    </location>
</feature>
<feature type="region of interest" description="Disordered" evidence="14">
    <location>
        <begin position="1301"/>
        <end position="1324"/>
    </location>
</feature>
<feature type="region of interest" description="Disordered" evidence="14">
    <location>
        <begin position="1372"/>
        <end position="1396"/>
    </location>
</feature>
<dbReference type="Gene3D" id="2.70.150.10">
    <property type="entry name" value="Calcium-transporting ATPase, cytoplasmic transduction domain A"/>
    <property type="match status" value="1"/>
</dbReference>
<dbReference type="SUPFAM" id="SSF81660">
    <property type="entry name" value="Metal cation-transporting ATPase, ATP-binding domain N"/>
    <property type="match status" value="1"/>
</dbReference>
<feature type="compositionally biased region" description="Polar residues" evidence="14">
    <location>
        <begin position="1331"/>
        <end position="1341"/>
    </location>
</feature>
<feature type="region of interest" description="Disordered" evidence="14">
    <location>
        <begin position="1331"/>
        <end position="1350"/>
    </location>
</feature>
<evidence type="ECO:0000256" key="11">
    <source>
        <dbReference type="ARBA" id="ARBA00023136"/>
    </source>
</evidence>
<feature type="transmembrane region" description="Helical" evidence="13">
    <location>
        <begin position="1245"/>
        <end position="1264"/>
    </location>
</feature>
<dbReference type="SUPFAM" id="SSF81653">
    <property type="entry name" value="Calcium ATPase, transduction domain A"/>
    <property type="match status" value="1"/>
</dbReference>
<comment type="similarity">
    <text evidence="3 13">Belongs to the cation transport ATPase (P-type) (TC 3.A.3) family. Type IV subfamily.</text>
</comment>
<evidence type="ECO:0000313" key="18">
    <source>
        <dbReference type="RefSeq" id="XP_072593131.1"/>
    </source>
</evidence>
<dbReference type="InterPro" id="IPR008250">
    <property type="entry name" value="ATPase_P-typ_transduc_dom_A_sf"/>
</dbReference>
<dbReference type="Pfam" id="PF13246">
    <property type="entry name" value="Cation_ATPase"/>
    <property type="match status" value="1"/>
</dbReference>
<gene>
    <name evidence="18" type="primary">ATP10A</name>
</gene>
<evidence type="ECO:0000256" key="4">
    <source>
        <dbReference type="ARBA" id="ARBA00022692"/>
    </source>
</evidence>
<dbReference type="InterPro" id="IPR032630">
    <property type="entry name" value="P_typ_ATPase_c"/>
</dbReference>
<keyword evidence="5" id="KW-0479">Metal-binding</keyword>
<dbReference type="Proteomes" id="UP001652641">
    <property type="component" value="Chromosome 14"/>
</dbReference>
<dbReference type="GeneID" id="112907110"/>
<feature type="transmembrane region" description="Helical" evidence="13">
    <location>
        <begin position="89"/>
        <end position="106"/>
    </location>
</feature>
<dbReference type="InterPro" id="IPR006539">
    <property type="entry name" value="P-type_ATPase_IV"/>
</dbReference>
<dbReference type="InterPro" id="IPR044492">
    <property type="entry name" value="P_typ_ATPase_HD_dom"/>
</dbReference>
<feature type="transmembrane region" description="Helical" evidence="13">
    <location>
        <begin position="1200"/>
        <end position="1220"/>
    </location>
</feature>
<evidence type="ECO:0000256" key="10">
    <source>
        <dbReference type="ARBA" id="ARBA00022989"/>
    </source>
</evidence>
<evidence type="ECO:0000313" key="17">
    <source>
        <dbReference type="Proteomes" id="UP001652641"/>
    </source>
</evidence>
<dbReference type="Gene3D" id="3.40.50.1000">
    <property type="entry name" value="HAD superfamily/HAD-like"/>
    <property type="match status" value="2"/>
</dbReference>
<dbReference type="InterPro" id="IPR023214">
    <property type="entry name" value="HAD_sf"/>
</dbReference>
<keyword evidence="10 13" id="KW-1133">Transmembrane helix</keyword>
<evidence type="ECO:0000256" key="7">
    <source>
        <dbReference type="ARBA" id="ARBA00022840"/>
    </source>
</evidence>
<evidence type="ECO:0000256" key="6">
    <source>
        <dbReference type="ARBA" id="ARBA00022741"/>
    </source>
</evidence>
<dbReference type="Pfam" id="PF16209">
    <property type="entry name" value="PhoLip_ATPase_N"/>
    <property type="match status" value="1"/>
</dbReference>
<evidence type="ECO:0000256" key="2">
    <source>
        <dbReference type="ARBA" id="ARBA00004141"/>
    </source>
</evidence>
<dbReference type="NCBIfam" id="TIGR01652">
    <property type="entry name" value="ATPase-Plipid"/>
    <property type="match status" value="2"/>
</dbReference>
<feature type="domain" description="P-type ATPase C-terminal" evidence="16">
    <location>
        <begin position="1108"/>
        <end position="1274"/>
    </location>
</feature>
<feature type="transmembrane region" description="Helical" evidence="13">
    <location>
        <begin position="112"/>
        <end position="131"/>
    </location>
</feature>
<dbReference type="InterPro" id="IPR023298">
    <property type="entry name" value="ATPase_P-typ_TM_dom_sf"/>
</dbReference>
<dbReference type="PROSITE" id="PS00154">
    <property type="entry name" value="ATPASE_E1_E2"/>
    <property type="match status" value="1"/>
</dbReference>
<dbReference type="InterPro" id="IPR032631">
    <property type="entry name" value="P-type_ATPase_N"/>
</dbReference>
<dbReference type="EC" id="7.6.2.1" evidence="13"/>
<dbReference type="PANTHER" id="PTHR24092:SF81">
    <property type="entry name" value="PHOSPHOLIPID-TRANSPORTING ATPASE VA"/>
    <property type="match status" value="1"/>
</dbReference>
<keyword evidence="6 13" id="KW-0547">Nucleotide-binding</keyword>
<keyword evidence="8 13" id="KW-0460">Magnesium</keyword>
<sequence>MQREPAAAEERGCPGRRRRRRRGDGRARVVRSNLLPPPGVEDPAAGAAKGARRRRRGGAQRLADNRLKTTKYTLLSFLPKNLFEQFHRLANVYFVFIALLNFVPAVNAFQPGLALAPVLFILAVTAFKDLWEDYSRHRSDHEINHLGCLVFSREEKQYVNRFWKEIRVGDFVRLRCNEIIPADILLLSSSDPDGLCHIETANLDGETNLKRRQVVRGFSELVSEFNPLMFTSIIECEKPNNDLTRFRGCIIHDNGKKAGLYKENLLLRGCTLRNTEAVIGIVIYAGHETKALLNNSGPRYKRSQLERQMNCDVLWCVLLLICMSLFSAVGHGLWVQRYQEKKSLFDVPESDGSSLSPVTAAVYSFLTMIIILQVLIPISLYVSIEIVKVCQVYFINQDIELYDEETDSQLQCRALNITEDLGQIQYIFSDKTGTLTENKMVFRRCTVSGIEYSHDANAQRLARYQEADSEEEEAVSKGGSLPQRGSIGSHQSVRIMHRSQSTKSHRRTGSRAEAKWASMLSKHTAFSSPMEKDITPDPKLFEKVSECDRCLAIARHQEHPLAHLSPELSDVFDFFIALTICNTVVVTSPDQPRQKVRVRFEVKSPVKTIEDFLRRFSPSRLTSGCSSIGSLATNKATHKSGSNFLSTLSNDRTLLKLEEKLSQPTKAIASNGYSSGAASWAPEHTAQEQELEQEKEQEWELRYEAESPDEAALVYAARAYNCALVDRLHDQVSVELPHLGRLTFELLHILGFDSIRKRMSVVIRHPLTDEINVYTKGADSVVMDLLLPCSSDDARGRHQKKIRSKTQNYLNLYAVEGLRTLCIAKRVLSKEEYACWLQSHLEAESSLDNREELLFQSAIRLETNLHLLGATGIEDRLQDGVPETIAKLRQAGLQIWVLTGDKQETAINIAYACKLLDHDEEIITLNAESQEACAALLDQCLHYVKSKSPCSAPQKTEGNVSVGFSPVCPPSTSTTSGPSPSLVIDGRSLAYALDKNLEDKFLFLAKQCRSVLCCRSTPLQKSMVVKLVRSKLKAMTLAIGDGANDVSMIQVADVGVGISGQEGMQAVMASDFAVPRFRYLERLLIVHGHWCYSRLANMVLYFFYKNTLVTGVLDKDVPADVLLTAPQLYKSGQNMEEYRPRTFWLNMADAAFQSLVCFFIPYLAYYDSDTDVFTWGTPITAIALFTFLLHLGIETKTWTWLNWIACGFSILLFFTVALIYNASCATCYPPSNPYWTMQTLLGDPVFYLTCLIAPVAALLPRLFFKAVQGNLFPTQLQLGRQLAKRSPKKLIAPKETFAQGHLLGEPRTKSSEQRSIKTSGPLSQDCTSQASWHVQQPTCSPEASGEPNVVDMNMPLREDILLEELSGQAPGSVPREAILEGCPGDSKMKPTSTSRTAPLSSIFNLSNFSSLNWISSFSLVSGLGSILQFSRNSLQMDKQDNEFLPSPPQPDQDLCGLSGQTTDYF</sequence>
<evidence type="ECO:0000256" key="12">
    <source>
        <dbReference type="ARBA" id="ARBA00034036"/>
    </source>
</evidence>